<dbReference type="Pfam" id="PF10040">
    <property type="entry name" value="CRISPR_Cas6"/>
    <property type="match status" value="1"/>
</dbReference>
<gene>
    <name evidence="2" type="ORF">SAMN02745165_00286</name>
</gene>
<dbReference type="InterPro" id="IPR019267">
    <property type="entry name" value="CRISPR-assoc_Cas6_C"/>
</dbReference>
<accession>A0A1M6BSL3</accession>
<proteinExistence type="predicted"/>
<dbReference type="Proteomes" id="UP000184171">
    <property type="component" value="Unassembled WGS sequence"/>
</dbReference>
<dbReference type="OrthoDB" id="5401346at2"/>
<name>A0A1M6BSL3_MALRU</name>
<dbReference type="STRING" id="1122189.SAMN02745165_00286"/>
<evidence type="ECO:0000259" key="1">
    <source>
        <dbReference type="Pfam" id="PF10040"/>
    </source>
</evidence>
<protein>
    <submittedName>
        <fullName evidence="2">Uncharacterized conserved protein</fullName>
    </submittedName>
</protein>
<reference evidence="2 3" key="1">
    <citation type="submission" date="2016-11" db="EMBL/GenBank/DDBJ databases">
        <authorList>
            <person name="Jaros S."/>
            <person name="Januszkiewicz K."/>
            <person name="Wedrychowicz H."/>
        </authorList>
    </citation>
    <scope>NUCLEOTIDE SEQUENCE [LARGE SCALE GENOMIC DNA]</scope>
    <source>
        <strain evidence="2 3">DSM 5091</strain>
    </source>
</reference>
<evidence type="ECO:0000313" key="2">
    <source>
        <dbReference type="EMBL" id="SHI51732.1"/>
    </source>
</evidence>
<dbReference type="RefSeq" id="WP_072904961.1">
    <property type="nucleotide sequence ID" value="NZ_FQZT01000001.1"/>
</dbReference>
<organism evidence="2 3">
    <name type="scientific">Malonomonas rubra DSM 5091</name>
    <dbReference type="NCBI Taxonomy" id="1122189"/>
    <lineage>
        <taxon>Bacteria</taxon>
        <taxon>Pseudomonadati</taxon>
        <taxon>Thermodesulfobacteriota</taxon>
        <taxon>Desulfuromonadia</taxon>
        <taxon>Desulfuromonadales</taxon>
        <taxon>Geopsychrobacteraceae</taxon>
        <taxon>Malonomonas</taxon>
    </lineage>
</organism>
<evidence type="ECO:0000313" key="3">
    <source>
        <dbReference type="Proteomes" id="UP000184171"/>
    </source>
</evidence>
<keyword evidence="3" id="KW-1185">Reference proteome</keyword>
<feature type="domain" description="CRISPR-associated protein Cas6 C-terminal" evidence="1">
    <location>
        <begin position="190"/>
        <end position="310"/>
    </location>
</feature>
<dbReference type="AlphaFoldDB" id="A0A1M6BSL3"/>
<dbReference type="EMBL" id="FQZT01000001">
    <property type="protein sequence ID" value="SHI51732.1"/>
    <property type="molecule type" value="Genomic_DNA"/>
</dbReference>
<sequence>MNYLPPLPEQLQQVEYSKLYFYLQFQEYFDLPQWGLLQLRREFQQALKALESWGRCSETDQIKNLLQPQISNDPLIRRQAQKPSPAFVLLPDPQSKGLFQPQQSLKLPVFFLGQGIQGINAFIILLQQVGQQGLHNGNGRFVLDAVESEDGSGVRSMEWSGGQSEFFSAPVNNLSWLLEQQTNFAETVSLEVISPLRLLKQKKPLFKASIGELFPFIVRRVSSLLACHAGVEICDDPKRYIQLAQQIEEIENALQWRDWRRLKNDHQAQDVGGLMGSLLLSGEHLSELFWYLQMGSLFNVGKGAAYGAGQFTLKTNC</sequence>